<name>A0A971M268_9BACT</name>
<sequence>MIKVLNGIAETKHIETIANIDKGMEEQQLELIGYANSGKDYESLAEEIQKFSKRK</sequence>
<comment type="caution">
    <text evidence="1">The sequence shown here is derived from an EMBL/GenBank/DDBJ whole genome shotgun (WGS) entry which is preliminary data.</text>
</comment>
<evidence type="ECO:0000313" key="1">
    <source>
        <dbReference type="EMBL" id="NLW34275.1"/>
    </source>
</evidence>
<protein>
    <submittedName>
        <fullName evidence="1">Uncharacterized protein</fullName>
    </submittedName>
</protein>
<proteinExistence type="predicted"/>
<dbReference type="AlphaFoldDB" id="A0A971M268"/>
<dbReference type="EMBL" id="JAAYEE010000035">
    <property type="protein sequence ID" value="NLW34275.1"/>
    <property type="molecule type" value="Genomic_DNA"/>
</dbReference>
<gene>
    <name evidence="1" type="ORF">GXY80_02170</name>
</gene>
<organism evidence="1 2">
    <name type="scientific">Syntrophorhabdus aromaticivorans</name>
    <dbReference type="NCBI Taxonomy" id="328301"/>
    <lineage>
        <taxon>Bacteria</taxon>
        <taxon>Pseudomonadati</taxon>
        <taxon>Thermodesulfobacteriota</taxon>
        <taxon>Syntrophorhabdia</taxon>
        <taxon>Syntrophorhabdales</taxon>
        <taxon>Syntrophorhabdaceae</taxon>
        <taxon>Syntrophorhabdus</taxon>
    </lineage>
</organism>
<evidence type="ECO:0000313" key="2">
    <source>
        <dbReference type="Proteomes" id="UP000777265"/>
    </source>
</evidence>
<reference evidence="1" key="1">
    <citation type="journal article" date="2020" name="Biotechnol. Biofuels">
        <title>New insights from the biogas microbiome by comprehensive genome-resolved metagenomics of nearly 1600 species originating from multiple anaerobic digesters.</title>
        <authorList>
            <person name="Campanaro S."/>
            <person name="Treu L."/>
            <person name="Rodriguez-R L.M."/>
            <person name="Kovalovszki A."/>
            <person name="Ziels R.M."/>
            <person name="Maus I."/>
            <person name="Zhu X."/>
            <person name="Kougias P.G."/>
            <person name="Basile A."/>
            <person name="Luo G."/>
            <person name="Schluter A."/>
            <person name="Konstantinidis K.T."/>
            <person name="Angelidaki I."/>
        </authorList>
    </citation>
    <scope>NUCLEOTIDE SEQUENCE</scope>
    <source>
        <strain evidence="1">AS06rmzACSIP_7</strain>
    </source>
</reference>
<dbReference type="Proteomes" id="UP000777265">
    <property type="component" value="Unassembled WGS sequence"/>
</dbReference>
<accession>A0A971M268</accession>
<reference evidence="1" key="2">
    <citation type="submission" date="2020-01" db="EMBL/GenBank/DDBJ databases">
        <authorList>
            <person name="Campanaro S."/>
        </authorList>
    </citation>
    <scope>NUCLEOTIDE SEQUENCE</scope>
    <source>
        <strain evidence="1">AS06rmzACSIP_7</strain>
    </source>
</reference>